<protein>
    <recommendedName>
        <fullName evidence="2">Helix-turn-helix domain-containing protein</fullName>
    </recommendedName>
</protein>
<dbReference type="EMBL" id="JABXXO010000015">
    <property type="protein sequence ID" value="KAF7760340.1"/>
    <property type="molecule type" value="Genomic_DNA"/>
</dbReference>
<sequence>MAPARTTDPRPQPARGPRPSAASSSRARAASPSAATALGIARAISALNVTDGTLTIDPETIRSSRLAPLQAATMPSELLACVPGAYREVMRDAIVETMKARRQLASSEKQLARLVADKANHITPPPLRMKVPTVQYVKSFIVANPDVPNAFDASVSTFQDELLTHAIQLKTAEVNFLRQSIALADPEDANGASPAFTSLLERLNERFDSVHRNAKKAVFGPPTEETHGRSTFQGWVQDDSVVSEYAAFVADVPAIITRAIAIVDDALLAEETKAEKKRNLKESAMMDVDEHITAKSIQSTIDKRVAQLLSDKKGKSKAKVSGDSPNHRINTLLMVESWIALETGKACGKASESGGLGVEAEATRKRSREGTSREESQGTARRRISIEESEERFKGERQGELTVSSPALSLRDDESSFRWDHPLTYPDWLLTVPLHVAQRYIVARTPIVVLESLRYRATIHEIECSLPREIGLHLSVGFKYMLPTKFNTDLIWKAWDDFVDRLRWSCFWKAQALDGLEDDFDPDYYVRPISRKRCGPLDWAFEHGIKCGGRAIVSMVSQIPSDVQTGGSSTIRTPSPPVSVLKSYLTSHELVVLATDKNLGCAVAPRSWIVDKTYSLLNSELDYVELDIKDVLSILRQKVRVMTDLSQWASVKDVQPQLPDYFMSQLSEDEDDLLRHIPRFYVIPKIHKTPTAARPIIPCHSVVQGPAGKFVSKMLRPVIESAPFIIHGTKDLSLKLNKLSLPYVKLDNGVLKRLYIVSGDVVAFYPNVNVPLAHDCALAALAHWFSLQDNISVDKASEYLHLFRECLSAADDNLLCQFDGKYFKQKRGLAMGVASSPDLANLYGVWHELRSEVLKSPDVAFYGRYIDDVLALVYATSETNAVNLLREGVQFTDCTLTWSASNQFMPFLDMTLYFDKSKRLQWKPYRKPLNHFERIPWISSHPLYVKKGTFIGELSRMATLSSQFDDFADACKEVADIYIARGYPPMLIANWLKQNYQTRWDTRLRETSPPRADVLVLKSEYNISWDFFNVRKLEEQMKNGWLEALRVSTFGRADTIQDLHPAVSKTKFKNTVLTDLRRNGGTLPPGSEFHPSMVGEGAYGQFYRLDKLGLLDRRFLVSKKRTTEIIDLAAAWRKSVLTRHDRQVVKVLHRKDDTDRDPSHQTTLDMWLNI</sequence>
<dbReference type="PANTHER" id="PTHR21301:SF10">
    <property type="entry name" value="REVERSE TRANSCRIPTASE DOMAIN-CONTAINING PROTEIN"/>
    <property type="match status" value="1"/>
</dbReference>
<dbReference type="PANTHER" id="PTHR21301">
    <property type="entry name" value="REVERSE TRANSCRIPTASE"/>
    <property type="match status" value="1"/>
</dbReference>
<feature type="region of interest" description="Disordered" evidence="1">
    <location>
        <begin position="1"/>
        <end position="30"/>
    </location>
</feature>
<feature type="compositionally biased region" description="Low complexity" evidence="1">
    <location>
        <begin position="17"/>
        <end position="30"/>
    </location>
</feature>
<evidence type="ECO:0000313" key="4">
    <source>
        <dbReference type="EMBL" id="KAF7761335.1"/>
    </source>
</evidence>
<organism evidence="3 6">
    <name type="scientific">Agaricus bisporus var. burnettii</name>
    <dbReference type="NCBI Taxonomy" id="192524"/>
    <lineage>
        <taxon>Eukaryota</taxon>
        <taxon>Fungi</taxon>
        <taxon>Dikarya</taxon>
        <taxon>Basidiomycota</taxon>
        <taxon>Agaricomycotina</taxon>
        <taxon>Agaricomycetes</taxon>
        <taxon>Agaricomycetidae</taxon>
        <taxon>Agaricales</taxon>
        <taxon>Agaricineae</taxon>
        <taxon>Agaricaceae</taxon>
        <taxon>Agaricus</taxon>
    </lineage>
</organism>
<dbReference type="Proteomes" id="UP000629468">
    <property type="component" value="Unassembled WGS sequence"/>
</dbReference>
<evidence type="ECO:0000259" key="2">
    <source>
        <dbReference type="Pfam" id="PF26215"/>
    </source>
</evidence>
<name>A0A8H7C1N0_AGABI</name>
<comment type="caution">
    <text evidence="3">The sequence shown here is derived from an EMBL/GenBank/DDBJ whole genome shotgun (WGS) entry which is preliminary data.</text>
</comment>
<feature type="domain" description="Helix-turn-helix" evidence="2">
    <location>
        <begin position="935"/>
        <end position="991"/>
    </location>
</feature>
<dbReference type="Pfam" id="PF26215">
    <property type="entry name" value="HTH_animal"/>
    <property type="match status" value="1"/>
</dbReference>
<gene>
    <name evidence="4" type="ORF">Agabi119p4_10744</name>
    <name evidence="3" type="ORF">Agabi119p4_11016</name>
    <name evidence="5" type="ORF">Agabi119p4_7641</name>
</gene>
<dbReference type="AlphaFoldDB" id="A0A8H7C1N0"/>
<evidence type="ECO:0000313" key="3">
    <source>
        <dbReference type="EMBL" id="KAF7760340.1"/>
    </source>
</evidence>
<evidence type="ECO:0000256" key="1">
    <source>
        <dbReference type="SAM" id="MobiDB-lite"/>
    </source>
</evidence>
<reference evidence="3 6" key="1">
    <citation type="journal article" name="Sci. Rep.">
        <title>Telomere-to-telomere assembled and centromere annotated genomes of the two main subspecies of the button mushroom Agaricus bisporus reveal especially polymorphic chromosome ends.</title>
        <authorList>
            <person name="Sonnenberg A.S.M."/>
            <person name="Sedaghat-Telgerd N."/>
            <person name="Lavrijssen B."/>
            <person name="Ohm R.A."/>
            <person name="Hendrickx P.M."/>
            <person name="Scholtmeijer K."/>
            <person name="Baars J.J.P."/>
            <person name="van Peer A."/>
        </authorList>
    </citation>
    <scope>NUCLEOTIDE SEQUENCE [LARGE SCALE GENOMIC DNA]</scope>
    <source>
        <strain evidence="3 6">H119_p4</strain>
    </source>
</reference>
<dbReference type="EMBL" id="JABXXO010000010">
    <property type="protein sequence ID" value="KAF7768398.1"/>
    <property type="molecule type" value="Genomic_DNA"/>
</dbReference>
<proteinExistence type="predicted"/>
<feature type="compositionally biased region" description="Basic and acidic residues" evidence="1">
    <location>
        <begin position="361"/>
        <end position="376"/>
    </location>
</feature>
<evidence type="ECO:0000313" key="6">
    <source>
        <dbReference type="Proteomes" id="UP000629468"/>
    </source>
</evidence>
<dbReference type="EMBL" id="JABXXO010000014">
    <property type="protein sequence ID" value="KAF7761335.1"/>
    <property type="molecule type" value="Genomic_DNA"/>
</dbReference>
<evidence type="ECO:0000313" key="5">
    <source>
        <dbReference type="EMBL" id="KAF7768398.1"/>
    </source>
</evidence>
<feature type="region of interest" description="Disordered" evidence="1">
    <location>
        <begin position="349"/>
        <end position="407"/>
    </location>
</feature>
<accession>A0A8H7C1N0</accession>
<dbReference type="InterPro" id="IPR058912">
    <property type="entry name" value="HTH_animal"/>
</dbReference>